<sequence>MGLTFDFCHAAGACDIKYIARGETEHLLTGGQDATVGIRSLENHQVKELVKELNSEHDDGVNVIAVSPKNDKFATGSSDREVRVFKYPEFALDSDVKIRFTLPVRALAFSADGAALAAGGDDSCVRVVNASDGSHIRTINVEPSCAVRSIAFDPTGEYLAVCTVDGTVNIWSLSTEEHICALKKIAPKVDVIDNLLNRIAWHPDGSLLAIPAEDKGVILYERDCWEAEASRLSPPSLSKVSLFAWSPNGLYAVIADADMNLHLYDMKKQQALDRHKMDCLACGISWHPSANIISIIGDEGAFAVWNDVVPDHLPPPGQPIDEIDNSYFNSEAVEDEPPRRRHPIDNLAEEDDFDSEPARGADDEDDFEAAAAPSPSRPFTNERVRLPEPLEEQPPIHQGATPLTDGASRRFLTYNTIGSITSRKDTEFNVLEVNFHDSSRRGARVPPMRDLYGFTMGVLGENGVMYASPSQGDRGPSTLMYRPFQSWGGNDADWTLHLAEGEEAVNVALGKHWVAASTSTNLLRIFSHSGLQSFIMT</sequence>
<evidence type="ECO:0000256" key="1">
    <source>
        <dbReference type="PROSITE-ProRule" id="PRU00221"/>
    </source>
</evidence>
<dbReference type="PANTHER" id="PTHR19932">
    <property type="entry name" value="WD REPEAT AND HMG-BOX DNA BINDING PROTEIN"/>
    <property type="match status" value="1"/>
</dbReference>
<evidence type="ECO:0000256" key="2">
    <source>
        <dbReference type="SAM" id="MobiDB-lite"/>
    </source>
</evidence>
<dbReference type="AlphaFoldDB" id="A0AAE0G0K2"/>
<dbReference type="Pfam" id="PF24817">
    <property type="entry name" value="WD40_WDHD1_1st"/>
    <property type="match status" value="1"/>
</dbReference>
<dbReference type="GO" id="GO:0006281">
    <property type="term" value="P:DNA repair"/>
    <property type="evidence" value="ECO:0007669"/>
    <property type="project" value="TreeGrafter"/>
</dbReference>
<dbReference type="InterPro" id="IPR057646">
    <property type="entry name" value="WD40_WDHD1_1st"/>
</dbReference>
<feature type="domain" description="WDHD1 first WD40" evidence="4">
    <location>
        <begin position="7"/>
        <end position="303"/>
    </location>
</feature>
<gene>
    <name evidence="5" type="ORF">CYMTET_22353</name>
</gene>
<keyword evidence="6" id="KW-1185">Reference proteome</keyword>
<dbReference type="PANTHER" id="PTHR19932:SF10">
    <property type="entry name" value="WD REPEAT AND HMG-BOX DNA-BINDING PROTEIN 1"/>
    <property type="match status" value="1"/>
</dbReference>
<feature type="repeat" description="WD" evidence="1">
    <location>
        <begin position="147"/>
        <end position="181"/>
    </location>
</feature>
<evidence type="ECO:0000313" key="6">
    <source>
        <dbReference type="Proteomes" id="UP001190700"/>
    </source>
</evidence>
<reference evidence="5 6" key="1">
    <citation type="journal article" date="2015" name="Genome Biol. Evol.">
        <title>Comparative Genomics of a Bacterivorous Green Alga Reveals Evolutionary Causalities and Consequences of Phago-Mixotrophic Mode of Nutrition.</title>
        <authorList>
            <person name="Burns J.A."/>
            <person name="Paasch A."/>
            <person name="Narechania A."/>
            <person name="Kim E."/>
        </authorList>
    </citation>
    <scope>NUCLEOTIDE SEQUENCE [LARGE SCALE GENOMIC DNA]</scope>
    <source>
        <strain evidence="5 6">PLY_AMNH</strain>
    </source>
</reference>
<proteinExistence type="predicted"/>
<evidence type="ECO:0008006" key="7">
    <source>
        <dbReference type="Google" id="ProtNLM"/>
    </source>
</evidence>
<name>A0AAE0G0K2_9CHLO</name>
<evidence type="ECO:0000313" key="5">
    <source>
        <dbReference type="EMBL" id="KAK3269187.1"/>
    </source>
</evidence>
<feature type="non-terminal residue" evidence="5">
    <location>
        <position position="537"/>
    </location>
</feature>
<dbReference type="PROSITE" id="PS50082">
    <property type="entry name" value="WD_REPEATS_2"/>
    <property type="match status" value="2"/>
</dbReference>
<dbReference type="InterPro" id="IPR022100">
    <property type="entry name" value="WDHD1/CFT4_beta-prop_2nd"/>
</dbReference>
<dbReference type="SUPFAM" id="SSF50978">
    <property type="entry name" value="WD40 repeat-like"/>
    <property type="match status" value="1"/>
</dbReference>
<dbReference type="InterPro" id="IPR036322">
    <property type="entry name" value="WD40_repeat_dom_sf"/>
</dbReference>
<evidence type="ECO:0000259" key="4">
    <source>
        <dbReference type="Pfam" id="PF24817"/>
    </source>
</evidence>
<evidence type="ECO:0000259" key="3">
    <source>
        <dbReference type="Pfam" id="PF12341"/>
    </source>
</evidence>
<dbReference type="InterPro" id="IPR015943">
    <property type="entry name" value="WD40/YVTN_repeat-like_dom_sf"/>
</dbReference>
<dbReference type="GO" id="GO:0006261">
    <property type="term" value="P:DNA-templated DNA replication"/>
    <property type="evidence" value="ECO:0007669"/>
    <property type="project" value="TreeGrafter"/>
</dbReference>
<dbReference type="InterPro" id="IPR001680">
    <property type="entry name" value="WD40_rpt"/>
</dbReference>
<accession>A0AAE0G0K2</accession>
<keyword evidence="1" id="KW-0853">WD repeat</keyword>
<dbReference type="GO" id="GO:0003682">
    <property type="term" value="F:chromatin binding"/>
    <property type="evidence" value="ECO:0007669"/>
    <property type="project" value="TreeGrafter"/>
</dbReference>
<dbReference type="Gene3D" id="2.130.10.10">
    <property type="entry name" value="YVTN repeat-like/Quinoprotein amine dehydrogenase"/>
    <property type="match status" value="2"/>
</dbReference>
<dbReference type="Proteomes" id="UP001190700">
    <property type="component" value="Unassembled WGS sequence"/>
</dbReference>
<feature type="domain" description="WDHD1/CFT4 second beta-propeller" evidence="3">
    <location>
        <begin position="395"/>
        <end position="536"/>
    </location>
</feature>
<dbReference type="SMART" id="SM00320">
    <property type="entry name" value="WD40"/>
    <property type="match status" value="5"/>
</dbReference>
<dbReference type="GO" id="GO:0043596">
    <property type="term" value="C:nuclear replication fork"/>
    <property type="evidence" value="ECO:0007669"/>
    <property type="project" value="TreeGrafter"/>
</dbReference>
<feature type="region of interest" description="Disordered" evidence="2">
    <location>
        <begin position="331"/>
        <end position="382"/>
    </location>
</feature>
<dbReference type="EMBL" id="LGRX02011156">
    <property type="protein sequence ID" value="KAK3269187.1"/>
    <property type="molecule type" value="Genomic_DNA"/>
</dbReference>
<dbReference type="GO" id="GO:0000278">
    <property type="term" value="P:mitotic cell cycle"/>
    <property type="evidence" value="ECO:0007669"/>
    <property type="project" value="TreeGrafter"/>
</dbReference>
<feature type="repeat" description="WD" evidence="1">
    <location>
        <begin position="54"/>
        <end position="86"/>
    </location>
</feature>
<organism evidence="5 6">
    <name type="scientific">Cymbomonas tetramitiformis</name>
    <dbReference type="NCBI Taxonomy" id="36881"/>
    <lineage>
        <taxon>Eukaryota</taxon>
        <taxon>Viridiplantae</taxon>
        <taxon>Chlorophyta</taxon>
        <taxon>Pyramimonadophyceae</taxon>
        <taxon>Pyramimonadales</taxon>
        <taxon>Pyramimonadaceae</taxon>
        <taxon>Cymbomonas</taxon>
    </lineage>
</organism>
<comment type="caution">
    <text evidence="5">The sequence shown here is derived from an EMBL/GenBank/DDBJ whole genome shotgun (WGS) entry which is preliminary data.</text>
</comment>
<dbReference type="Pfam" id="PF12341">
    <property type="entry name" value="Mcl1_mid"/>
    <property type="match status" value="1"/>
</dbReference>
<protein>
    <recommendedName>
        <fullName evidence="7">Minichromosome loss protein Mcl1 middle region domain-containing protein</fullName>
    </recommendedName>
</protein>